<comment type="caution">
    <text evidence="13">The sequence shown here is derived from an EMBL/GenBank/DDBJ whole genome shotgun (WGS) entry which is preliminary data.</text>
</comment>
<reference evidence="13 14" key="1">
    <citation type="journal article" date="2019" name="Commun. Biol.">
        <title>The bagworm genome reveals a unique fibroin gene that provides high tensile strength.</title>
        <authorList>
            <person name="Kono N."/>
            <person name="Nakamura H."/>
            <person name="Ohtoshi R."/>
            <person name="Tomita M."/>
            <person name="Numata K."/>
            <person name="Arakawa K."/>
        </authorList>
    </citation>
    <scope>NUCLEOTIDE SEQUENCE [LARGE SCALE GENOMIC DNA]</scope>
</reference>
<evidence type="ECO:0000256" key="2">
    <source>
        <dbReference type="ARBA" id="ARBA00006991"/>
    </source>
</evidence>
<keyword evidence="9" id="KW-0804">Transcription</keyword>
<evidence type="ECO:0000256" key="3">
    <source>
        <dbReference type="ARBA" id="ARBA00022723"/>
    </source>
</evidence>
<keyword evidence="6" id="KW-0862">Zinc</keyword>
<dbReference type="STRING" id="151549.A0A4C1TSE5"/>
<dbReference type="OrthoDB" id="427030at2759"/>
<feature type="domain" description="C2H2-type" evidence="12">
    <location>
        <begin position="44"/>
        <end position="71"/>
    </location>
</feature>
<keyword evidence="10" id="KW-0539">Nucleus</keyword>
<dbReference type="InterPro" id="IPR036236">
    <property type="entry name" value="Znf_C2H2_sf"/>
</dbReference>
<evidence type="ECO:0000256" key="5">
    <source>
        <dbReference type="ARBA" id="ARBA00022771"/>
    </source>
</evidence>
<name>A0A4C1TSE5_EUMVA</name>
<keyword evidence="7" id="KW-0805">Transcription regulation</keyword>
<keyword evidence="5 11" id="KW-0863">Zinc-finger</keyword>
<dbReference type="GO" id="GO:0008270">
    <property type="term" value="F:zinc ion binding"/>
    <property type="evidence" value="ECO:0007669"/>
    <property type="project" value="UniProtKB-KW"/>
</dbReference>
<keyword evidence="14" id="KW-1185">Reference proteome</keyword>
<feature type="domain" description="C2H2-type" evidence="12">
    <location>
        <begin position="146"/>
        <end position="173"/>
    </location>
</feature>
<feature type="domain" description="C2H2-type" evidence="12">
    <location>
        <begin position="183"/>
        <end position="207"/>
    </location>
</feature>
<comment type="similarity">
    <text evidence="2">Belongs to the krueppel C2H2-type zinc-finger protein family.</text>
</comment>
<dbReference type="GO" id="GO:0005634">
    <property type="term" value="C:nucleus"/>
    <property type="evidence" value="ECO:0007669"/>
    <property type="project" value="UniProtKB-SubCell"/>
</dbReference>
<dbReference type="FunFam" id="3.30.160.60:FF:001289">
    <property type="entry name" value="Zinc finger protein 574"/>
    <property type="match status" value="1"/>
</dbReference>
<comment type="subcellular location">
    <subcellularLocation>
        <location evidence="1">Nucleus</location>
    </subcellularLocation>
</comment>
<dbReference type="GO" id="GO:0001228">
    <property type="term" value="F:DNA-binding transcription activator activity, RNA polymerase II-specific"/>
    <property type="evidence" value="ECO:0007669"/>
    <property type="project" value="TreeGrafter"/>
</dbReference>
<gene>
    <name evidence="13" type="primary">ZNF235</name>
    <name evidence="13" type="ORF">EVAR_13362_1</name>
</gene>
<evidence type="ECO:0000256" key="7">
    <source>
        <dbReference type="ARBA" id="ARBA00023015"/>
    </source>
</evidence>
<dbReference type="SUPFAM" id="SSF57667">
    <property type="entry name" value="beta-beta-alpha zinc fingers"/>
    <property type="match status" value="3"/>
</dbReference>
<dbReference type="PANTHER" id="PTHR24393:SF15">
    <property type="entry name" value="IP01243P-RELATED"/>
    <property type="match status" value="1"/>
</dbReference>
<dbReference type="EMBL" id="BGZK01000081">
    <property type="protein sequence ID" value="GBP16746.1"/>
    <property type="molecule type" value="Genomic_DNA"/>
</dbReference>
<evidence type="ECO:0000256" key="8">
    <source>
        <dbReference type="ARBA" id="ARBA00023125"/>
    </source>
</evidence>
<dbReference type="PANTHER" id="PTHR24393">
    <property type="entry name" value="ZINC FINGER PROTEIN"/>
    <property type="match status" value="1"/>
</dbReference>
<dbReference type="FunFam" id="3.30.160.60:FF:000303">
    <property type="entry name" value="Zinc finger protein 41"/>
    <property type="match status" value="1"/>
</dbReference>
<evidence type="ECO:0000256" key="10">
    <source>
        <dbReference type="ARBA" id="ARBA00023242"/>
    </source>
</evidence>
<dbReference type="SMART" id="SM00355">
    <property type="entry name" value="ZnF_C2H2"/>
    <property type="match status" value="5"/>
</dbReference>
<feature type="domain" description="C2H2-type" evidence="12">
    <location>
        <begin position="72"/>
        <end position="99"/>
    </location>
</feature>
<dbReference type="PROSITE" id="PS00028">
    <property type="entry name" value="ZINC_FINGER_C2H2_1"/>
    <property type="match status" value="5"/>
</dbReference>
<evidence type="ECO:0000313" key="13">
    <source>
        <dbReference type="EMBL" id="GBP16746.1"/>
    </source>
</evidence>
<evidence type="ECO:0000256" key="1">
    <source>
        <dbReference type="ARBA" id="ARBA00004123"/>
    </source>
</evidence>
<dbReference type="FunFam" id="3.30.160.60:FF:001156">
    <property type="entry name" value="Zinc finger protein 407"/>
    <property type="match status" value="1"/>
</dbReference>
<protein>
    <submittedName>
        <fullName evidence="13">Zinc finger protein 235</fullName>
    </submittedName>
</protein>
<keyword evidence="4" id="KW-0677">Repeat</keyword>
<dbReference type="FunFam" id="3.30.160.60:FF:000446">
    <property type="entry name" value="Zinc finger protein"/>
    <property type="match status" value="1"/>
</dbReference>
<dbReference type="AlphaFoldDB" id="A0A4C1TSE5"/>
<evidence type="ECO:0000259" key="12">
    <source>
        <dbReference type="PROSITE" id="PS50157"/>
    </source>
</evidence>
<dbReference type="Gene3D" id="3.30.160.60">
    <property type="entry name" value="Classic Zinc Finger"/>
    <property type="match status" value="5"/>
</dbReference>
<dbReference type="FunFam" id="3.30.160.60:FF:000557">
    <property type="entry name" value="zinc finger and SCAN domain-containing protein 29"/>
    <property type="match status" value="1"/>
</dbReference>
<accession>A0A4C1TSE5</accession>
<evidence type="ECO:0000256" key="6">
    <source>
        <dbReference type="ARBA" id="ARBA00022833"/>
    </source>
</evidence>
<sequence>MDDEVELEMDSRQCSQGMVDINSVQTKMEVANGTVQTTQRSKPQACKVCDAAFCRKPYLEVHMRTHTGERPFQCELCLKRFTQKSSLNTHKRVHTGEEYRRVHGVCPSDAAPAPPDHGDCVYVLGLTVASLLDEHMRALMVKDRPYQCELCQMRFTQSSSLNRHKKIHTEEHKRALLAKERPYQCGICFMRFTQKSSLGRHGKIHTGGSCCSTAFLCVTIGLEAERYNKERELTYLPLACGACERELNVCVPCELFVHRRVFCFSVPAWAGADGAGERPFQCTVCLKSFTQKCALNLHEKIHTG</sequence>
<dbReference type="GO" id="GO:0000978">
    <property type="term" value="F:RNA polymerase II cis-regulatory region sequence-specific DNA binding"/>
    <property type="evidence" value="ECO:0007669"/>
    <property type="project" value="TreeGrafter"/>
</dbReference>
<organism evidence="13 14">
    <name type="scientific">Eumeta variegata</name>
    <name type="common">Bagworm moth</name>
    <name type="synonym">Eumeta japonica</name>
    <dbReference type="NCBI Taxonomy" id="151549"/>
    <lineage>
        <taxon>Eukaryota</taxon>
        <taxon>Metazoa</taxon>
        <taxon>Ecdysozoa</taxon>
        <taxon>Arthropoda</taxon>
        <taxon>Hexapoda</taxon>
        <taxon>Insecta</taxon>
        <taxon>Pterygota</taxon>
        <taxon>Neoptera</taxon>
        <taxon>Endopterygota</taxon>
        <taxon>Lepidoptera</taxon>
        <taxon>Glossata</taxon>
        <taxon>Ditrysia</taxon>
        <taxon>Tineoidea</taxon>
        <taxon>Psychidae</taxon>
        <taxon>Oiketicinae</taxon>
        <taxon>Eumeta</taxon>
    </lineage>
</organism>
<evidence type="ECO:0000256" key="11">
    <source>
        <dbReference type="PROSITE-ProRule" id="PRU00042"/>
    </source>
</evidence>
<evidence type="ECO:0000313" key="14">
    <source>
        <dbReference type="Proteomes" id="UP000299102"/>
    </source>
</evidence>
<feature type="domain" description="C2H2-type" evidence="12">
    <location>
        <begin position="280"/>
        <end position="304"/>
    </location>
</feature>
<evidence type="ECO:0000256" key="9">
    <source>
        <dbReference type="ARBA" id="ARBA00023163"/>
    </source>
</evidence>
<dbReference type="InterPro" id="IPR013087">
    <property type="entry name" value="Znf_C2H2_type"/>
</dbReference>
<dbReference type="Proteomes" id="UP000299102">
    <property type="component" value="Unassembled WGS sequence"/>
</dbReference>
<keyword evidence="8" id="KW-0238">DNA-binding</keyword>
<evidence type="ECO:0000256" key="4">
    <source>
        <dbReference type="ARBA" id="ARBA00022737"/>
    </source>
</evidence>
<dbReference type="Pfam" id="PF00096">
    <property type="entry name" value="zf-C2H2"/>
    <property type="match status" value="5"/>
</dbReference>
<dbReference type="PROSITE" id="PS50157">
    <property type="entry name" value="ZINC_FINGER_C2H2_2"/>
    <property type="match status" value="5"/>
</dbReference>
<proteinExistence type="inferred from homology"/>
<keyword evidence="3" id="KW-0479">Metal-binding</keyword>